<proteinExistence type="predicted"/>
<keyword evidence="2" id="KW-1185">Reference proteome</keyword>
<evidence type="ECO:0000313" key="1">
    <source>
        <dbReference type="EMBL" id="RDX99403.1"/>
    </source>
</evidence>
<sequence>MYQCLKCGESQYKKKCGDFSSDVSIMGSLVKVLWYLPIIPRFKQLLFLNFGNEPRNLRIGFATNGMNSYENDINVYLSSLVKDLKMLWDKGVDLFDGYIN</sequence>
<gene>
    <name evidence="1" type="ORF">CR513_17548</name>
</gene>
<protein>
    <submittedName>
        <fullName evidence="1">Uncharacterized protein</fullName>
    </submittedName>
</protein>
<organism evidence="1 2">
    <name type="scientific">Mucuna pruriens</name>
    <name type="common">Velvet bean</name>
    <name type="synonym">Dolichos pruriens</name>
    <dbReference type="NCBI Taxonomy" id="157652"/>
    <lineage>
        <taxon>Eukaryota</taxon>
        <taxon>Viridiplantae</taxon>
        <taxon>Streptophyta</taxon>
        <taxon>Embryophyta</taxon>
        <taxon>Tracheophyta</taxon>
        <taxon>Spermatophyta</taxon>
        <taxon>Magnoliopsida</taxon>
        <taxon>eudicotyledons</taxon>
        <taxon>Gunneridae</taxon>
        <taxon>Pentapetalae</taxon>
        <taxon>rosids</taxon>
        <taxon>fabids</taxon>
        <taxon>Fabales</taxon>
        <taxon>Fabaceae</taxon>
        <taxon>Papilionoideae</taxon>
        <taxon>50 kb inversion clade</taxon>
        <taxon>NPAAA clade</taxon>
        <taxon>indigoferoid/millettioid clade</taxon>
        <taxon>Phaseoleae</taxon>
        <taxon>Mucuna</taxon>
    </lineage>
</organism>
<evidence type="ECO:0000313" key="2">
    <source>
        <dbReference type="Proteomes" id="UP000257109"/>
    </source>
</evidence>
<dbReference type="Proteomes" id="UP000257109">
    <property type="component" value="Unassembled WGS sequence"/>
</dbReference>
<reference evidence="1" key="1">
    <citation type="submission" date="2018-05" db="EMBL/GenBank/DDBJ databases">
        <title>Draft genome of Mucuna pruriens seed.</title>
        <authorList>
            <person name="Nnadi N.E."/>
            <person name="Vos R."/>
            <person name="Hasami M.H."/>
            <person name="Devisetty U.K."/>
            <person name="Aguiy J.C."/>
        </authorList>
    </citation>
    <scope>NUCLEOTIDE SEQUENCE [LARGE SCALE GENOMIC DNA]</scope>
    <source>
        <strain evidence="1">JCA_2017</strain>
    </source>
</reference>
<comment type="caution">
    <text evidence="1">The sequence shown here is derived from an EMBL/GenBank/DDBJ whole genome shotgun (WGS) entry which is preliminary data.</text>
</comment>
<feature type="non-terminal residue" evidence="1">
    <location>
        <position position="1"/>
    </location>
</feature>
<dbReference type="AlphaFoldDB" id="A0A371H9M4"/>
<accession>A0A371H9M4</accession>
<dbReference type="EMBL" id="QJKJ01003234">
    <property type="protein sequence ID" value="RDX99403.1"/>
    <property type="molecule type" value="Genomic_DNA"/>
</dbReference>
<name>A0A371H9M4_MUCPR</name>